<dbReference type="PATRIC" id="fig|69222.5.peg.3732"/>
<gene>
    <name evidence="1" type="ORF">BG55_18315</name>
</gene>
<dbReference type="OrthoDB" id="6420659at2"/>
<name>A0A014NKN4_9GAMM</name>
<dbReference type="RefSeq" id="WP_034939995.1">
    <property type="nucleotide sequence ID" value="NZ_JFHN01000063.1"/>
</dbReference>
<accession>A0A014NKN4</accession>
<protein>
    <submittedName>
        <fullName evidence="1">Conjugal transfer protein TraE</fullName>
    </submittedName>
</protein>
<proteinExistence type="predicted"/>
<evidence type="ECO:0000313" key="2">
    <source>
        <dbReference type="Proteomes" id="UP000019918"/>
    </source>
</evidence>
<organism evidence="1 2">
    <name type="scientific">Erwinia mallotivora</name>
    <dbReference type="NCBI Taxonomy" id="69222"/>
    <lineage>
        <taxon>Bacteria</taxon>
        <taxon>Pseudomonadati</taxon>
        <taxon>Pseudomonadota</taxon>
        <taxon>Gammaproteobacteria</taxon>
        <taxon>Enterobacterales</taxon>
        <taxon>Erwiniaceae</taxon>
        <taxon>Erwinia</taxon>
    </lineage>
</organism>
<dbReference type="EMBL" id="JFHN01000063">
    <property type="protein sequence ID" value="EXU74335.1"/>
    <property type="molecule type" value="Genomic_DNA"/>
</dbReference>
<dbReference type="STRING" id="69222.BG55_18315"/>
<comment type="caution">
    <text evidence="1">The sequence shown here is derived from an EMBL/GenBank/DDBJ whole genome shotgun (WGS) entry which is preliminary data.</text>
</comment>
<reference evidence="1 2" key="1">
    <citation type="submission" date="2014-02" db="EMBL/GenBank/DDBJ databases">
        <title>Draft genome of Erwinia mallotivora strain BT-MARDI, a papaya dieback pathogen.</title>
        <authorList>
            <person name="Redzuan R."/>
            <person name="Abu Bakar N."/>
            <person name="Badrun R."/>
            <person name="Mohd Raih M.F."/>
            <person name="Rozano L."/>
            <person name="Mat Amin N."/>
        </authorList>
    </citation>
    <scope>NUCLEOTIDE SEQUENCE [LARGE SCALE GENOMIC DNA]</scope>
    <source>
        <strain evidence="1 2">BT-MARDI</strain>
    </source>
</reference>
<keyword evidence="2" id="KW-1185">Reference proteome</keyword>
<dbReference type="Proteomes" id="UP000019918">
    <property type="component" value="Unassembled WGS sequence"/>
</dbReference>
<sequence>MNRHNITTLISRMALGKNEEIQQLVRQVADGKKTAGSPVAIRFRPAVRTFITEVSRNLGISFAELVNTLMESVMTETLMPECAAVTRIYERFWQLMDAHRLSVASVATMLAELNIRLSVLESRERTLDHLTAPVIRQIAAWTGVSSAWLDGTDDRPVRPVVVSDWQEVATHLSSDGEPGIPGIRLVRRDRKFPRYDIYTDDIAVSIFRLKKINGIWLRANVFSGLMHNAGDGNKGTDAFLAFCETLRRKVLLSDVSTRLAPEYLYTRLKDGSEIPLSVFDALDKHYESRHFDSLWPESEIQGIRKPEAYITPEWESYAETLI</sequence>
<evidence type="ECO:0000313" key="1">
    <source>
        <dbReference type="EMBL" id="EXU74335.1"/>
    </source>
</evidence>
<dbReference type="AlphaFoldDB" id="A0A014NKN4"/>